<protein>
    <recommendedName>
        <fullName evidence="4">Replication terminator protein</fullName>
    </recommendedName>
</protein>
<gene>
    <name evidence="2" type="ORF">P7D78_20515</name>
</gene>
<evidence type="ECO:0008006" key="4">
    <source>
        <dbReference type="Google" id="ProtNLM"/>
    </source>
</evidence>
<comment type="caution">
    <text evidence="2">The sequence shown here is derived from an EMBL/GenBank/DDBJ whole genome shotgun (WGS) entry which is preliminary data.</text>
</comment>
<sequence length="137" mass="15765">MVKNKVLLSELNEGALQERFDFELEQVTKNILDPNTDPDKKRKITIDITVLSDEYREDMVFDCQIKSKLAPRENVSSRVLIGKNAKGEVVTNELKSGQRGQMYFDPEDSELKDDKGTPVTEIEKIQETEKIKKFKTN</sequence>
<feature type="region of interest" description="Disordered" evidence="1">
    <location>
        <begin position="97"/>
        <end position="123"/>
    </location>
</feature>
<reference evidence="2" key="1">
    <citation type="submission" date="2023-03" db="EMBL/GenBank/DDBJ databases">
        <authorList>
            <person name="Shen W."/>
            <person name="Cai J."/>
        </authorList>
    </citation>
    <scope>NUCLEOTIDE SEQUENCE</scope>
    <source>
        <strain evidence="2">B646-2</strain>
    </source>
</reference>
<dbReference type="Proteomes" id="UP001249240">
    <property type="component" value="Unassembled WGS sequence"/>
</dbReference>
<organism evidence="2 3">
    <name type="scientific">Enterococcus raffinosus</name>
    <dbReference type="NCBI Taxonomy" id="71452"/>
    <lineage>
        <taxon>Bacteria</taxon>
        <taxon>Bacillati</taxon>
        <taxon>Bacillota</taxon>
        <taxon>Bacilli</taxon>
        <taxon>Lactobacillales</taxon>
        <taxon>Enterococcaceae</taxon>
        <taxon>Enterococcus</taxon>
    </lineage>
</organism>
<evidence type="ECO:0000313" key="3">
    <source>
        <dbReference type="Proteomes" id="UP001249240"/>
    </source>
</evidence>
<name>A0AAW8T070_9ENTE</name>
<dbReference type="EMBL" id="JARPXM010000047">
    <property type="protein sequence ID" value="MDT2540493.1"/>
    <property type="molecule type" value="Genomic_DNA"/>
</dbReference>
<proteinExistence type="predicted"/>
<dbReference type="RefSeq" id="WP_118368279.1">
    <property type="nucleotide sequence ID" value="NZ_BTSP01000074.1"/>
</dbReference>
<dbReference type="AlphaFoldDB" id="A0AAW8T070"/>
<feature type="compositionally biased region" description="Basic and acidic residues" evidence="1">
    <location>
        <begin position="112"/>
        <end position="123"/>
    </location>
</feature>
<evidence type="ECO:0000256" key="1">
    <source>
        <dbReference type="SAM" id="MobiDB-lite"/>
    </source>
</evidence>
<evidence type="ECO:0000313" key="2">
    <source>
        <dbReference type="EMBL" id="MDT2540493.1"/>
    </source>
</evidence>
<accession>A0AAW8T070</accession>